<comment type="caution">
    <text evidence="2">The sequence shown here is derived from an EMBL/GenBank/DDBJ whole genome shotgun (WGS) entry which is preliminary data.</text>
</comment>
<reference evidence="2 3" key="1">
    <citation type="submission" date="2022-06" db="EMBL/GenBank/DDBJ databases">
        <title>Chromosome and plasmid sequencings of Enterobacteriales species co-exiting double carbapenemases.</title>
        <authorList>
            <person name="Fu Y."/>
        </authorList>
    </citation>
    <scope>NUCLEOTIDE SEQUENCE [LARGE SCALE GENOMIC DNA]</scope>
    <source>
        <strain evidence="2 3">21030615019</strain>
    </source>
</reference>
<feature type="transmembrane region" description="Helical" evidence="1">
    <location>
        <begin position="6"/>
        <end position="35"/>
    </location>
</feature>
<dbReference type="GeneID" id="89491345"/>
<sequence length="62" mass="7043">MHEFFVLMWGYVSMGIAVGFGLSLGVLFALAFHLFSNAAAGVFLEKVIYPITDKYRLWKLKK</sequence>
<dbReference type="EMBL" id="JANAVW010000001">
    <property type="protein sequence ID" value="MDT0134903.1"/>
    <property type="molecule type" value="Genomic_DNA"/>
</dbReference>
<evidence type="ECO:0000313" key="3">
    <source>
        <dbReference type="Proteomes" id="UP001252207"/>
    </source>
</evidence>
<gene>
    <name evidence="2" type="ORF">NLX89_16350</name>
</gene>
<name>A0ABU2J0Q7_9GAMM</name>
<dbReference type="RefSeq" id="WP_311271421.1">
    <property type="nucleotide sequence ID" value="NZ_CP145912.1"/>
</dbReference>
<dbReference type="Proteomes" id="UP001252207">
    <property type="component" value="Unassembled WGS sequence"/>
</dbReference>
<proteinExistence type="predicted"/>
<evidence type="ECO:0000313" key="2">
    <source>
        <dbReference type="EMBL" id="MDT0134903.1"/>
    </source>
</evidence>
<evidence type="ECO:0000256" key="1">
    <source>
        <dbReference type="SAM" id="Phobius"/>
    </source>
</evidence>
<keyword evidence="1" id="KW-1133">Transmembrane helix</keyword>
<organism evidence="2 3">
    <name type="scientific">Providencia huaxiensis</name>
    <dbReference type="NCBI Taxonomy" id="2027290"/>
    <lineage>
        <taxon>Bacteria</taxon>
        <taxon>Pseudomonadati</taxon>
        <taxon>Pseudomonadota</taxon>
        <taxon>Gammaproteobacteria</taxon>
        <taxon>Enterobacterales</taxon>
        <taxon>Morganellaceae</taxon>
        <taxon>Providencia</taxon>
    </lineage>
</organism>
<evidence type="ECO:0008006" key="4">
    <source>
        <dbReference type="Google" id="ProtNLM"/>
    </source>
</evidence>
<accession>A0ABU2J0Q7</accession>
<keyword evidence="1" id="KW-0472">Membrane</keyword>
<protein>
    <recommendedName>
        <fullName evidence="4">CPBP family intramembrane metalloprotease</fullName>
    </recommendedName>
</protein>
<keyword evidence="3" id="KW-1185">Reference proteome</keyword>
<keyword evidence="1" id="KW-0812">Transmembrane</keyword>